<dbReference type="Gene3D" id="2.130.10.10">
    <property type="entry name" value="YVTN repeat-like/Quinoprotein amine dehydrogenase"/>
    <property type="match status" value="1"/>
</dbReference>
<dbReference type="SUPFAM" id="SSF50978">
    <property type="entry name" value="WD40 repeat-like"/>
    <property type="match status" value="1"/>
</dbReference>
<organism evidence="1 2">
    <name type="scientific">Reticulomyxa filosa</name>
    <dbReference type="NCBI Taxonomy" id="46433"/>
    <lineage>
        <taxon>Eukaryota</taxon>
        <taxon>Sar</taxon>
        <taxon>Rhizaria</taxon>
        <taxon>Retaria</taxon>
        <taxon>Foraminifera</taxon>
        <taxon>Monothalamids</taxon>
        <taxon>Reticulomyxidae</taxon>
        <taxon>Reticulomyxa</taxon>
    </lineage>
</organism>
<sequence length="286" mass="33620">MFKKIFIKKTKTVINIFSLQKLLDFNEINTAEEEKENAQPKRDLSISDLTYVDRSIEVESKNESFIPLSGYNVNEMDESSKTLYMWDRTKMKEFAKKGVLNKIQDVNSVFNQYIHSGNRSAVIICNNAEVTYKLRDNEYHYYKKKTTSSLSEKTVKKIIKNCLRNENVKLKWISDFDKFVFKYIISASVDGAVNVWNIKSGIRHQLYLNFCDRCYIANFAPDGNTFVVGSEKHIRLLNLKEDTMRELKGIMRQYMMQAFLQMVNTLHRQNYTSMGCGFWKRDTQNE</sequence>
<name>X6M5W5_RETFI</name>
<comment type="caution">
    <text evidence="1">The sequence shown here is derived from an EMBL/GenBank/DDBJ whole genome shotgun (WGS) entry which is preliminary data.</text>
</comment>
<evidence type="ECO:0000313" key="1">
    <source>
        <dbReference type="EMBL" id="ETO08405.1"/>
    </source>
</evidence>
<dbReference type="Proteomes" id="UP000023152">
    <property type="component" value="Unassembled WGS sequence"/>
</dbReference>
<gene>
    <name evidence="1" type="ORF">RFI_28982</name>
</gene>
<dbReference type="AlphaFoldDB" id="X6M5W5"/>
<dbReference type="EMBL" id="ASPP01025041">
    <property type="protein sequence ID" value="ETO08405.1"/>
    <property type="molecule type" value="Genomic_DNA"/>
</dbReference>
<protein>
    <submittedName>
        <fullName evidence="1">Uncharacterized protein</fullName>
    </submittedName>
</protein>
<reference evidence="1 2" key="1">
    <citation type="journal article" date="2013" name="Curr. Biol.">
        <title>The Genome of the Foraminiferan Reticulomyxa filosa.</title>
        <authorList>
            <person name="Glockner G."/>
            <person name="Hulsmann N."/>
            <person name="Schleicher M."/>
            <person name="Noegel A.A."/>
            <person name="Eichinger L."/>
            <person name="Gallinger C."/>
            <person name="Pawlowski J."/>
            <person name="Sierra R."/>
            <person name="Euteneuer U."/>
            <person name="Pillet L."/>
            <person name="Moustafa A."/>
            <person name="Platzer M."/>
            <person name="Groth M."/>
            <person name="Szafranski K."/>
            <person name="Schliwa M."/>
        </authorList>
    </citation>
    <scope>NUCLEOTIDE SEQUENCE [LARGE SCALE GENOMIC DNA]</scope>
</reference>
<evidence type="ECO:0000313" key="2">
    <source>
        <dbReference type="Proteomes" id="UP000023152"/>
    </source>
</evidence>
<keyword evidence="2" id="KW-1185">Reference proteome</keyword>
<dbReference type="InterPro" id="IPR015943">
    <property type="entry name" value="WD40/YVTN_repeat-like_dom_sf"/>
</dbReference>
<dbReference type="InterPro" id="IPR036322">
    <property type="entry name" value="WD40_repeat_dom_sf"/>
</dbReference>
<accession>X6M5W5</accession>
<proteinExistence type="predicted"/>